<evidence type="ECO:0000313" key="1">
    <source>
        <dbReference type="EMBL" id="KAF9523819.1"/>
    </source>
</evidence>
<dbReference type="GO" id="GO:0005634">
    <property type="term" value="C:nucleus"/>
    <property type="evidence" value="ECO:0007669"/>
    <property type="project" value="TreeGrafter"/>
</dbReference>
<keyword evidence="2" id="KW-1185">Reference proteome</keyword>
<evidence type="ECO:0008006" key="3">
    <source>
        <dbReference type="Google" id="ProtNLM"/>
    </source>
</evidence>
<organism evidence="1 2">
    <name type="scientific">Crepidotus variabilis</name>
    <dbReference type="NCBI Taxonomy" id="179855"/>
    <lineage>
        <taxon>Eukaryota</taxon>
        <taxon>Fungi</taxon>
        <taxon>Dikarya</taxon>
        <taxon>Basidiomycota</taxon>
        <taxon>Agaricomycotina</taxon>
        <taxon>Agaricomycetes</taxon>
        <taxon>Agaricomycetidae</taxon>
        <taxon>Agaricales</taxon>
        <taxon>Agaricineae</taxon>
        <taxon>Crepidotaceae</taxon>
        <taxon>Crepidotus</taxon>
    </lineage>
</organism>
<dbReference type="PANTHER" id="PTHR13271:SF34">
    <property type="entry name" value="N-LYSINE METHYLTRANSFERASE SETD6"/>
    <property type="match status" value="1"/>
</dbReference>
<dbReference type="SUPFAM" id="SSF82199">
    <property type="entry name" value="SET domain"/>
    <property type="match status" value="1"/>
</dbReference>
<dbReference type="PANTHER" id="PTHR13271">
    <property type="entry name" value="UNCHARACTERIZED PUTATIVE METHYLTRANSFERASE"/>
    <property type="match status" value="1"/>
</dbReference>
<comment type="caution">
    <text evidence="1">The sequence shown here is derived from an EMBL/GenBank/DDBJ whole genome shotgun (WGS) entry which is preliminary data.</text>
</comment>
<dbReference type="AlphaFoldDB" id="A0A9P6JKJ3"/>
<reference evidence="1" key="1">
    <citation type="submission" date="2020-11" db="EMBL/GenBank/DDBJ databases">
        <authorList>
            <consortium name="DOE Joint Genome Institute"/>
            <person name="Ahrendt S."/>
            <person name="Riley R."/>
            <person name="Andreopoulos W."/>
            <person name="Labutti K."/>
            <person name="Pangilinan J."/>
            <person name="Ruiz-Duenas F.J."/>
            <person name="Barrasa J.M."/>
            <person name="Sanchez-Garcia M."/>
            <person name="Camarero S."/>
            <person name="Miyauchi S."/>
            <person name="Serrano A."/>
            <person name="Linde D."/>
            <person name="Babiker R."/>
            <person name="Drula E."/>
            <person name="Ayuso-Fernandez I."/>
            <person name="Pacheco R."/>
            <person name="Padilla G."/>
            <person name="Ferreira P."/>
            <person name="Barriuso J."/>
            <person name="Kellner H."/>
            <person name="Castanera R."/>
            <person name="Alfaro M."/>
            <person name="Ramirez L."/>
            <person name="Pisabarro A.G."/>
            <person name="Kuo A."/>
            <person name="Tritt A."/>
            <person name="Lipzen A."/>
            <person name="He G."/>
            <person name="Yan M."/>
            <person name="Ng V."/>
            <person name="Cullen D."/>
            <person name="Martin F."/>
            <person name="Rosso M.-N."/>
            <person name="Henrissat B."/>
            <person name="Hibbett D."/>
            <person name="Martinez A.T."/>
            <person name="Grigoriev I.V."/>
        </authorList>
    </citation>
    <scope>NUCLEOTIDE SEQUENCE</scope>
    <source>
        <strain evidence="1">CBS 506.95</strain>
    </source>
</reference>
<evidence type="ECO:0000313" key="2">
    <source>
        <dbReference type="Proteomes" id="UP000807306"/>
    </source>
</evidence>
<accession>A0A9P6JKJ3</accession>
<sequence>MSSQETLVPDLLEWCTVNGIWIDPRLQIRFAEEVSHEDEDAAPKGLSVFSGDGYILPSTTLVKIPRDSVLSVRTCSIKDNIPFVPYGLGAQLALSFALYVEILKGKRSRWHGYIQSFPDGIVDLPVFWGLSLNEGATDADGARVPDTDDGNEALTWLRGTEAGSALQELTGNDSNRLKEIKDYFEHIVDPFLLEHGGAWNRDHSDSIPCLEGFYRAVSLVSSRAFLVDAYHGLSMVPIADVFNHVVDNHVHLASDFNVCPQCGSLYECSHDREDVSALVEGSLFDDSNDQYFEMTTNAPIPALHEIYNTYGETLTNAQLLNHYGFILDVNENDRLRWSPDTVMDVLLLNDSSSRRTLVVTIWYTFSSVSTSIGHSDLLFEDSLEEPPVCLNDEGMISIRMWTLLIVIAVLSNPKESIPLQGLSRDVLAKLMGVQKLLEAITSEEADRDDLPALRDNSEHVRILLDVAQFVVDLMVTRKALSGKTGSSQVDLCHLLEGIPLHMRRTRLAVSNLMAERSIIDACCARWATLMEVTLP</sequence>
<name>A0A9P6JKJ3_9AGAR</name>
<proteinExistence type="predicted"/>
<dbReference type="InterPro" id="IPR050600">
    <property type="entry name" value="SETD3_SETD6_MTase"/>
</dbReference>
<dbReference type="EMBL" id="MU157909">
    <property type="protein sequence ID" value="KAF9523819.1"/>
    <property type="molecule type" value="Genomic_DNA"/>
</dbReference>
<protein>
    <recommendedName>
        <fullName evidence="3">SET domain-containing protein</fullName>
    </recommendedName>
</protein>
<dbReference type="GO" id="GO:0016279">
    <property type="term" value="F:protein-lysine N-methyltransferase activity"/>
    <property type="evidence" value="ECO:0007669"/>
    <property type="project" value="TreeGrafter"/>
</dbReference>
<dbReference type="CDD" id="cd10527">
    <property type="entry name" value="SET_LSMT"/>
    <property type="match status" value="1"/>
</dbReference>
<gene>
    <name evidence="1" type="ORF">CPB83DRAFT_820916</name>
</gene>
<dbReference type="InterPro" id="IPR046341">
    <property type="entry name" value="SET_dom_sf"/>
</dbReference>
<dbReference type="Proteomes" id="UP000807306">
    <property type="component" value="Unassembled WGS sequence"/>
</dbReference>
<dbReference type="Gene3D" id="3.90.1410.10">
    <property type="entry name" value="set domain protein methyltransferase, domain 1"/>
    <property type="match status" value="1"/>
</dbReference>
<dbReference type="OrthoDB" id="441812at2759"/>